<dbReference type="GO" id="GO:0003676">
    <property type="term" value="F:nucleic acid binding"/>
    <property type="evidence" value="ECO:0007669"/>
    <property type="project" value="InterPro"/>
</dbReference>
<dbReference type="STRING" id="37658.SAMN05661086_01932"/>
<dbReference type="Pfam" id="PF01368">
    <property type="entry name" value="DHH"/>
    <property type="match status" value="1"/>
</dbReference>
<name>A0A1I6JS13_9FIRM</name>
<organism evidence="3 4">
    <name type="scientific">Anaeromicropila populeti</name>
    <dbReference type="NCBI Taxonomy" id="37658"/>
    <lineage>
        <taxon>Bacteria</taxon>
        <taxon>Bacillati</taxon>
        <taxon>Bacillota</taxon>
        <taxon>Clostridia</taxon>
        <taxon>Lachnospirales</taxon>
        <taxon>Lachnospiraceae</taxon>
        <taxon>Anaeromicropila</taxon>
    </lineage>
</organism>
<dbReference type="InterPro" id="IPR001667">
    <property type="entry name" value="DDH_dom"/>
</dbReference>
<dbReference type="EMBL" id="FOYZ01000006">
    <property type="protein sequence ID" value="SFR81743.1"/>
    <property type="molecule type" value="Genomic_DNA"/>
</dbReference>
<dbReference type="PANTHER" id="PTHR47618:SF1">
    <property type="entry name" value="BIFUNCTIONAL OLIGORIBONUCLEASE AND PAP PHOSPHATASE NRNA"/>
    <property type="match status" value="1"/>
</dbReference>
<dbReference type="OrthoDB" id="9803668at2"/>
<dbReference type="InterPro" id="IPR051319">
    <property type="entry name" value="Oligoribo/pAp-PDE_c-di-AMP_PDE"/>
</dbReference>
<evidence type="ECO:0000259" key="1">
    <source>
        <dbReference type="Pfam" id="PF01368"/>
    </source>
</evidence>
<dbReference type="Gene3D" id="3.10.310.30">
    <property type="match status" value="1"/>
</dbReference>
<feature type="domain" description="DDH" evidence="1">
    <location>
        <begin position="15"/>
        <end position="157"/>
    </location>
</feature>
<proteinExistence type="predicted"/>
<dbReference type="Gene3D" id="3.90.1640.10">
    <property type="entry name" value="inorganic pyrophosphatase (n-terminal core)"/>
    <property type="match status" value="1"/>
</dbReference>
<evidence type="ECO:0000313" key="3">
    <source>
        <dbReference type="EMBL" id="SFR81743.1"/>
    </source>
</evidence>
<dbReference type="PANTHER" id="PTHR47618">
    <property type="entry name" value="BIFUNCTIONAL OLIGORIBONUCLEASE AND PAP PHOSPHATASE NRNA"/>
    <property type="match status" value="1"/>
</dbReference>
<dbReference type="InterPro" id="IPR003156">
    <property type="entry name" value="DHHA1_dom"/>
</dbReference>
<dbReference type="Pfam" id="PF02272">
    <property type="entry name" value="DHHA1"/>
    <property type="match status" value="1"/>
</dbReference>
<evidence type="ECO:0000259" key="2">
    <source>
        <dbReference type="Pfam" id="PF02272"/>
    </source>
</evidence>
<evidence type="ECO:0000313" key="4">
    <source>
        <dbReference type="Proteomes" id="UP000199659"/>
    </source>
</evidence>
<feature type="domain" description="DHHA1" evidence="2">
    <location>
        <begin position="220"/>
        <end position="300"/>
    </location>
</feature>
<gene>
    <name evidence="3" type="ORF">SAMN05661086_01932</name>
</gene>
<dbReference type="AlphaFoldDB" id="A0A1I6JS13"/>
<dbReference type="RefSeq" id="WP_092560471.1">
    <property type="nucleotide sequence ID" value="NZ_FOYZ01000006.1"/>
</dbReference>
<dbReference type="Proteomes" id="UP000199659">
    <property type="component" value="Unassembled WGS sequence"/>
</dbReference>
<dbReference type="InterPro" id="IPR038763">
    <property type="entry name" value="DHH_sf"/>
</dbReference>
<keyword evidence="4" id="KW-1185">Reference proteome</keyword>
<reference evidence="3 4" key="1">
    <citation type="submission" date="2016-10" db="EMBL/GenBank/DDBJ databases">
        <authorList>
            <person name="de Groot N.N."/>
        </authorList>
    </citation>
    <scope>NUCLEOTIDE SEQUENCE [LARGE SCALE GENOMIC DNA]</scope>
    <source>
        <strain evidence="3 4">743A</strain>
    </source>
</reference>
<accession>A0A1I6JS13</accession>
<protein>
    <submittedName>
        <fullName evidence="3">Phosphoesterase RecJ domain-containing protein</fullName>
    </submittedName>
</protein>
<dbReference type="SUPFAM" id="SSF64182">
    <property type="entry name" value="DHH phosphoesterases"/>
    <property type="match status" value="1"/>
</dbReference>
<sequence>MVKKINDAIEKADSIGIGGHIRPDGDCVGACLGFYYYLQTKFPEKTIHLYLEYVQDEFQFLKFAECILTEADGEFLEKPYDIFVSLDCGDAKRLGFSELLFHNARVTINIDHHVSNPDFAKLNYVLADASSTCEVLYHIIDKEYMDTNLAQALYTGIIHDTGVFKHSNTSRKTMEIAGDLMSYQIPFSKIIDETFYQKTYLQNQILGRCLLESMMILDGKCIVSSVSKKMMNFYGTTPKDLEGVIDQLRVTKDVEVAVLIHELDTQKYKISMRSNGEVNVSKIAILFGGGGHIKAAGCTLFGTLHDVINNIGAQLAAQLEK</sequence>